<evidence type="ECO:0000313" key="3">
    <source>
        <dbReference type="Proteomes" id="UP001175271"/>
    </source>
</evidence>
<comment type="caution">
    <text evidence="2">The sequence shown here is derived from an EMBL/GenBank/DDBJ whole genome shotgun (WGS) entry which is preliminary data.</text>
</comment>
<keyword evidence="3" id="KW-1185">Reference proteome</keyword>
<dbReference type="AlphaFoldDB" id="A0AA39I4L2"/>
<name>A0AA39I4L2_9BILA</name>
<proteinExistence type="predicted"/>
<dbReference type="Proteomes" id="UP001175271">
    <property type="component" value="Unassembled WGS sequence"/>
</dbReference>
<organism evidence="2 3">
    <name type="scientific">Steinernema hermaphroditum</name>
    <dbReference type="NCBI Taxonomy" id="289476"/>
    <lineage>
        <taxon>Eukaryota</taxon>
        <taxon>Metazoa</taxon>
        <taxon>Ecdysozoa</taxon>
        <taxon>Nematoda</taxon>
        <taxon>Chromadorea</taxon>
        <taxon>Rhabditida</taxon>
        <taxon>Tylenchina</taxon>
        <taxon>Panagrolaimomorpha</taxon>
        <taxon>Strongyloidoidea</taxon>
        <taxon>Steinernematidae</taxon>
        <taxon>Steinernema</taxon>
    </lineage>
</organism>
<dbReference type="PANTHER" id="PTHR19446">
    <property type="entry name" value="REVERSE TRANSCRIPTASES"/>
    <property type="match status" value="1"/>
</dbReference>
<protein>
    <recommendedName>
        <fullName evidence="4">Reverse transcriptase domain-containing protein</fullName>
    </recommendedName>
</protein>
<sequence>MFDDNATETDVRYEEHETQEECPDLMISEVEEALKTMRNGTAPGIDKITVEMLKTGKDILVPRLTKMFNDCLRSCSIPQKMADSSTILLHKKGDPLELKNYRPISLLSAIYKLLVVMWG</sequence>
<evidence type="ECO:0008006" key="4">
    <source>
        <dbReference type="Google" id="ProtNLM"/>
    </source>
</evidence>
<accession>A0AA39I4L2</accession>
<reference evidence="2" key="1">
    <citation type="submission" date="2023-06" db="EMBL/GenBank/DDBJ databases">
        <title>Genomic analysis of the entomopathogenic nematode Steinernema hermaphroditum.</title>
        <authorList>
            <person name="Schwarz E.M."/>
            <person name="Heppert J.K."/>
            <person name="Baniya A."/>
            <person name="Schwartz H.T."/>
            <person name="Tan C.-H."/>
            <person name="Antoshechkin I."/>
            <person name="Sternberg P.W."/>
            <person name="Goodrich-Blair H."/>
            <person name="Dillman A.R."/>
        </authorList>
    </citation>
    <scope>NUCLEOTIDE SEQUENCE</scope>
    <source>
        <strain evidence="2">PS9179</strain>
        <tissue evidence="2">Whole animal</tissue>
    </source>
</reference>
<feature type="region of interest" description="Disordered" evidence="1">
    <location>
        <begin position="1"/>
        <end position="21"/>
    </location>
</feature>
<evidence type="ECO:0000313" key="2">
    <source>
        <dbReference type="EMBL" id="KAK0417715.1"/>
    </source>
</evidence>
<gene>
    <name evidence="2" type="ORF">QR680_013167</name>
</gene>
<dbReference type="EMBL" id="JAUCMV010000002">
    <property type="protein sequence ID" value="KAK0417715.1"/>
    <property type="molecule type" value="Genomic_DNA"/>
</dbReference>
<evidence type="ECO:0000256" key="1">
    <source>
        <dbReference type="SAM" id="MobiDB-lite"/>
    </source>
</evidence>